<gene>
    <name evidence="1" type="ORF">C7N83_09580</name>
</gene>
<comment type="caution">
    <text evidence="1">The sequence shown here is derived from an EMBL/GenBank/DDBJ whole genome shotgun (WGS) entry which is preliminary data.</text>
</comment>
<evidence type="ECO:0000313" key="1">
    <source>
        <dbReference type="EMBL" id="PSJ79872.1"/>
    </source>
</evidence>
<evidence type="ECO:0000313" key="2">
    <source>
        <dbReference type="Proteomes" id="UP000241868"/>
    </source>
</evidence>
<dbReference type="AlphaFoldDB" id="A0A2P7TYR6"/>
<dbReference type="EMBL" id="PXYY01000065">
    <property type="protein sequence ID" value="PSJ79872.1"/>
    <property type="molecule type" value="Genomic_DNA"/>
</dbReference>
<dbReference type="Proteomes" id="UP000241868">
    <property type="component" value="Unassembled WGS sequence"/>
</dbReference>
<dbReference type="RefSeq" id="WP_106742294.1">
    <property type="nucleotide sequence ID" value="NZ_PXYY01000065.1"/>
</dbReference>
<organism evidence="1 2">
    <name type="scientific">Neisseria iguanae</name>
    <dbReference type="NCBI Taxonomy" id="90242"/>
    <lineage>
        <taxon>Bacteria</taxon>
        <taxon>Pseudomonadati</taxon>
        <taxon>Pseudomonadota</taxon>
        <taxon>Betaproteobacteria</taxon>
        <taxon>Neisseriales</taxon>
        <taxon>Neisseriaceae</taxon>
        <taxon>Neisseria</taxon>
    </lineage>
</organism>
<proteinExistence type="predicted"/>
<dbReference type="OrthoDB" id="8606474at2"/>
<name>A0A2P7TYR6_9NEIS</name>
<accession>A0A2P7TYR6</accession>
<reference evidence="1 2" key="1">
    <citation type="submission" date="2018-03" db="EMBL/GenBank/DDBJ databases">
        <title>Neisseria weixii sp. nov., isolated from the intestinal contents of Tibetan Plateau pika (Ochotona curzoniae) in Yushu, Qinghai Province, China.</title>
        <authorList>
            <person name="Gui Z."/>
        </authorList>
    </citation>
    <scope>NUCLEOTIDE SEQUENCE [LARGE SCALE GENOMIC DNA]</scope>
    <source>
        <strain evidence="1 2">ATCC 51483</strain>
    </source>
</reference>
<sequence>MLSFSIYYMTLAEFEALRQQFRRQEINPLHYQNELARRLVVSGFDSGTAEYIVGLQQQGKADTASIQPNAWTRHLAVKAALLYDKLTECVNHVEREFLRDIRKVNKLLLKQLASEPGQELAVVLMEEN</sequence>
<protein>
    <submittedName>
        <fullName evidence="1">Uncharacterized protein</fullName>
    </submittedName>
</protein>
<keyword evidence="2" id="KW-1185">Reference proteome</keyword>